<feature type="compositionally biased region" description="Low complexity" evidence="1">
    <location>
        <begin position="111"/>
        <end position="120"/>
    </location>
</feature>
<sequence length="161" mass="17096">MASPSGGLLGSSMETAHSCLSPKNGLETGTSSPYIEFDLPSLIADIWGRYVAQDSMPLSPSPNQSSRSPTGSDPKDVMPIAAKGHTSAPKVPCVSGAVSRTRARRPDVAGPSVVPPSSHVPKTRFRVKPFSKRKLLKEKMVFPSSSDSFLTTLWSKIDAQG</sequence>
<reference evidence="2 3" key="1">
    <citation type="journal article" date="2021" name="BMC Genomics">
        <title>Datura genome reveals duplications of psychoactive alkaloid biosynthetic genes and high mutation rate following tissue culture.</title>
        <authorList>
            <person name="Rajewski A."/>
            <person name="Carter-House D."/>
            <person name="Stajich J."/>
            <person name="Litt A."/>
        </authorList>
    </citation>
    <scope>NUCLEOTIDE SEQUENCE [LARGE SCALE GENOMIC DNA]</scope>
    <source>
        <strain evidence="2">AR-01</strain>
    </source>
</reference>
<evidence type="ECO:0000313" key="3">
    <source>
        <dbReference type="Proteomes" id="UP000823775"/>
    </source>
</evidence>
<evidence type="ECO:0000256" key="1">
    <source>
        <dbReference type="SAM" id="MobiDB-lite"/>
    </source>
</evidence>
<protein>
    <submittedName>
        <fullName evidence="2">Uncharacterized protein</fullName>
    </submittedName>
</protein>
<dbReference type="Proteomes" id="UP000823775">
    <property type="component" value="Unassembled WGS sequence"/>
</dbReference>
<evidence type="ECO:0000313" key="2">
    <source>
        <dbReference type="EMBL" id="MCE5166023.1"/>
    </source>
</evidence>
<name>A0ABS8Y209_DATST</name>
<gene>
    <name evidence="2" type="ORF">HAX54_014125</name>
</gene>
<proteinExistence type="predicted"/>
<dbReference type="EMBL" id="JACEIK010018708">
    <property type="protein sequence ID" value="MCE5166023.1"/>
    <property type="molecule type" value="Genomic_DNA"/>
</dbReference>
<accession>A0ABS8Y209</accession>
<feature type="compositionally biased region" description="Polar residues" evidence="1">
    <location>
        <begin position="56"/>
        <end position="71"/>
    </location>
</feature>
<comment type="caution">
    <text evidence="2">The sequence shown here is derived from an EMBL/GenBank/DDBJ whole genome shotgun (WGS) entry which is preliminary data.</text>
</comment>
<organism evidence="2 3">
    <name type="scientific">Datura stramonium</name>
    <name type="common">Jimsonweed</name>
    <name type="synonym">Common thornapple</name>
    <dbReference type="NCBI Taxonomy" id="4076"/>
    <lineage>
        <taxon>Eukaryota</taxon>
        <taxon>Viridiplantae</taxon>
        <taxon>Streptophyta</taxon>
        <taxon>Embryophyta</taxon>
        <taxon>Tracheophyta</taxon>
        <taxon>Spermatophyta</taxon>
        <taxon>Magnoliopsida</taxon>
        <taxon>eudicotyledons</taxon>
        <taxon>Gunneridae</taxon>
        <taxon>Pentapetalae</taxon>
        <taxon>asterids</taxon>
        <taxon>lamiids</taxon>
        <taxon>Solanales</taxon>
        <taxon>Solanaceae</taxon>
        <taxon>Solanoideae</taxon>
        <taxon>Datureae</taxon>
        <taxon>Datura</taxon>
    </lineage>
</organism>
<keyword evidence="3" id="KW-1185">Reference proteome</keyword>
<feature type="region of interest" description="Disordered" evidence="1">
    <location>
        <begin position="54"/>
        <end position="122"/>
    </location>
</feature>
<feature type="region of interest" description="Disordered" evidence="1">
    <location>
        <begin position="1"/>
        <end position="31"/>
    </location>
</feature>